<dbReference type="EMBL" id="BRXY01000071">
    <property type="protein sequence ID" value="GMH61350.1"/>
    <property type="molecule type" value="Genomic_DNA"/>
</dbReference>
<organism evidence="2 3">
    <name type="scientific">Triparma strigata</name>
    <dbReference type="NCBI Taxonomy" id="1606541"/>
    <lineage>
        <taxon>Eukaryota</taxon>
        <taxon>Sar</taxon>
        <taxon>Stramenopiles</taxon>
        <taxon>Ochrophyta</taxon>
        <taxon>Bolidophyceae</taxon>
        <taxon>Parmales</taxon>
        <taxon>Triparmaceae</taxon>
        <taxon>Triparma</taxon>
    </lineage>
</organism>
<gene>
    <name evidence="2" type="ORF">TrST_g6692</name>
</gene>
<dbReference type="Proteomes" id="UP001165085">
    <property type="component" value="Unassembled WGS sequence"/>
</dbReference>
<keyword evidence="3" id="KW-1185">Reference proteome</keyword>
<reference evidence="3" key="1">
    <citation type="journal article" date="2023" name="Commun. Biol.">
        <title>Genome analysis of Parmales, the sister group of diatoms, reveals the evolutionary specialization of diatoms from phago-mixotrophs to photoautotrophs.</title>
        <authorList>
            <person name="Ban H."/>
            <person name="Sato S."/>
            <person name="Yoshikawa S."/>
            <person name="Yamada K."/>
            <person name="Nakamura Y."/>
            <person name="Ichinomiya M."/>
            <person name="Sato N."/>
            <person name="Blanc-Mathieu R."/>
            <person name="Endo H."/>
            <person name="Kuwata A."/>
            <person name="Ogata H."/>
        </authorList>
    </citation>
    <scope>NUCLEOTIDE SEQUENCE [LARGE SCALE GENOMIC DNA]</scope>
    <source>
        <strain evidence="3">NIES 3701</strain>
    </source>
</reference>
<feature type="domain" description="YHYH" evidence="1">
    <location>
        <begin position="219"/>
        <end position="310"/>
    </location>
</feature>
<dbReference type="OrthoDB" id="197925at2759"/>
<evidence type="ECO:0000313" key="2">
    <source>
        <dbReference type="EMBL" id="GMH61350.1"/>
    </source>
</evidence>
<dbReference type="Pfam" id="PF14240">
    <property type="entry name" value="YHYH"/>
    <property type="match status" value="1"/>
</dbReference>
<dbReference type="AlphaFoldDB" id="A0A9W7A1P5"/>
<evidence type="ECO:0000259" key="1">
    <source>
        <dbReference type="Pfam" id="PF14240"/>
    </source>
</evidence>
<comment type="caution">
    <text evidence="2">The sequence shown here is derived from an EMBL/GenBank/DDBJ whole genome shotgun (WGS) entry which is preliminary data.</text>
</comment>
<name>A0A9W7A1P5_9STRA</name>
<accession>A0A9W7A1P5</accession>
<dbReference type="InterPro" id="IPR025924">
    <property type="entry name" value="YHYH_dom"/>
</dbReference>
<sequence>MQGEKVNPKEGLMKLAFATLLVVLAIAGIESKILTHDILKTDEEIARCHGPKSKRTKRDCMAYVTSTIDTDDYPSLPDACTTVTWKAAHEALGDASTLGTTNSWGSCINATSDSDYMYVTTNNVPDFYHNPYCPLGIGQGYCVDGDESCAFDGYYCGVEDSVGTSEGFTPYGDVWVPSLGYYKIPLNPNPTRSDRPGDMYSAIDSGEKSMGPALGFSTQNGVSIQGPNDAGDYNIDEAGFILPCGGHVTPPVDAMKMNNMNSAPPLYHFHKAPDCLDAFVEQNKPVSHGGTQGQHGELIGYALDGFGIYTYQDVGGSAPVLDECGGHFGPTSDDDLTNIVYHYHSTTYTPYTLACQGPALGECEGTQGGADFCGEGCGSEVCVQPGVKLEDLERYLEGFEDGEGWLEKYTNNL</sequence>
<evidence type="ECO:0000313" key="3">
    <source>
        <dbReference type="Proteomes" id="UP001165085"/>
    </source>
</evidence>
<protein>
    <recommendedName>
        <fullName evidence="1">YHYH domain-containing protein</fullName>
    </recommendedName>
</protein>
<proteinExistence type="predicted"/>